<dbReference type="GO" id="GO:0005524">
    <property type="term" value="F:ATP binding"/>
    <property type="evidence" value="ECO:0007669"/>
    <property type="project" value="UniProtKB-KW"/>
</dbReference>
<evidence type="ECO:0000256" key="3">
    <source>
        <dbReference type="ARBA" id="ARBA00022806"/>
    </source>
</evidence>
<dbReference type="Pfam" id="PF04851">
    <property type="entry name" value="ResIII"/>
    <property type="match status" value="1"/>
</dbReference>
<dbReference type="PANTHER" id="PTHR11274">
    <property type="entry name" value="RAD25/XP-B DNA REPAIR HELICASE"/>
    <property type="match status" value="1"/>
</dbReference>
<dbReference type="GO" id="GO:0003677">
    <property type="term" value="F:DNA binding"/>
    <property type="evidence" value="ECO:0007669"/>
    <property type="project" value="InterPro"/>
</dbReference>
<dbReference type="GO" id="GO:0097550">
    <property type="term" value="C:transcription preinitiation complex"/>
    <property type="evidence" value="ECO:0007669"/>
    <property type="project" value="TreeGrafter"/>
</dbReference>
<dbReference type="GO" id="GO:0016787">
    <property type="term" value="F:hydrolase activity"/>
    <property type="evidence" value="ECO:0007669"/>
    <property type="project" value="UniProtKB-KW"/>
</dbReference>
<dbReference type="GO" id="GO:0043138">
    <property type="term" value="F:3'-5' DNA helicase activity"/>
    <property type="evidence" value="ECO:0007669"/>
    <property type="project" value="TreeGrafter"/>
</dbReference>
<dbReference type="InterPro" id="IPR050615">
    <property type="entry name" value="ATP-dep_DNA_Helicase"/>
</dbReference>
<dbReference type="SMART" id="SM00487">
    <property type="entry name" value="DEXDc"/>
    <property type="match status" value="1"/>
</dbReference>
<dbReference type="SUPFAM" id="SSF52540">
    <property type="entry name" value="P-loop containing nucleoside triphosphate hydrolases"/>
    <property type="match status" value="1"/>
</dbReference>
<keyword evidence="3 6" id="KW-0347">Helicase</keyword>
<dbReference type="PANTHER" id="PTHR11274:SF0">
    <property type="entry name" value="GENERAL TRANSCRIPTION AND DNA REPAIR FACTOR IIH HELICASE SUBUNIT XPB"/>
    <property type="match status" value="1"/>
</dbReference>
<feature type="domain" description="Helicase ATP-binding" evidence="5">
    <location>
        <begin position="75"/>
        <end position="200"/>
    </location>
</feature>
<keyword evidence="4" id="KW-0067">ATP-binding</keyword>
<dbReference type="InterPro" id="IPR014001">
    <property type="entry name" value="Helicase_ATP-bd"/>
</dbReference>
<name>Q5GAD1_9VIRU</name>
<dbReference type="Proteomes" id="UP000102282">
    <property type="component" value="Genome"/>
</dbReference>
<evidence type="ECO:0000313" key="6">
    <source>
        <dbReference type="EMBL" id="AAV91112.1"/>
    </source>
</evidence>
<dbReference type="Gene3D" id="3.40.50.300">
    <property type="entry name" value="P-loop containing nucleotide triphosphate hydrolases"/>
    <property type="match status" value="2"/>
</dbReference>
<evidence type="ECO:0000256" key="2">
    <source>
        <dbReference type="ARBA" id="ARBA00022801"/>
    </source>
</evidence>
<evidence type="ECO:0000313" key="7">
    <source>
        <dbReference type="Proteomes" id="UP000102282"/>
    </source>
</evidence>
<organism evidence="6 7">
    <name type="scientific">Grouper iridovirus</name>
    <dbReference type="NCBI Taxonomy" id="127569"/>
    <lineage>
        <taxon>Viruses</taxon>
        <taxon>Varidnaviria</taxon>
        <taxon>Bamfordvirae</taxon>
        <taxon>Nucleocytoviricota</taxon>
        <taxon>Megaviricetes</taxon>
        <taxon>Pimascovirales</taxon>
        <taxon>Pimascovirales incertae sedis</taxon>
        <taxon>Iridoviridae</taxon>
        <taxon>Alphairidovirinae</taxon>
        <taxon>Ranavirus</taxon>
        <taxon>Ranavirus epinephelus1</taxon>
        <taxon>Singapore grouper iridovirus</taxon>
    </lineage>
</organism>
<dbReference type="InterPro" id="IPR027417">
    <property type="entry name" value="P-loop_NTPase"/>
</dbReference>
<evidence type="ECO:0000256" key="1">
    <source>
        <dbReference type="ARBA" id="ARBA00022741"/>
    </source>
</evidence>
<evidence type="ECO:0000259" key="5">
    <source>
        <dbReference type="PROSITE" id="PS51192"/>
    </source>
</evidence>
<gene>
    <name evidence="6" type="ORF">GIV85</name>
</gene>
<reference evidence="6 7" key="1">
    <citation type="journal article" date="2005" name="J. Virol.">
        <title>Complete genome sequence of the grouper iridovirus and comparison of genomic organization with those of other iridoviruses.</title>
        <authorList>
            <person name="Tsai C.T."/>
            <person name="Ting J.W."/>
            <person name="Wu M.H."/>
            <person name="Wu M.F."/>
            <person name="Guo I.C."/>
            <person name="Chang C.Y."/>
        </authorList>
    </citation>
    <scope>NUCLEOTIDE SEQUENCE [LARGE SCALE GENOMIC DNA]</scope>
</reference>
<evidence type="ECO:0000256" key="4">
    <source>
        <dbReference type="ARBA" id="ARBA00022840"/>
    </source>
</evidence>
<protein>
    <submittedName>
        <fullName evidence="6">Putative helicase</fullName>
    </submittedName>
</protein>
<dbReference type="InterPro" id="IPR006935">
    <property type="entry name" value="Helicase/UvrB_N"/>
</dbReference>
<keyword evidence="1" id="KW-0547">Nucleotide-binding</keyword>
<sequence>MAKLLDSAVVACVSLPRVEGAQLHLQTKTGEIHVPYAWAVSALSLRPPRFPECTKPAQSCGTPRPHQVKALAESIKILKNKGHCLLKCPPGFGKTFMALKIWSELRMPVVVLTHRKMLAQQWADSAAKFTQRHVVREAPSKSDAENHIVIMNPTRLKDENSWPERFFLVVDEVHQMTSPRACQLLLKVRPTFLLGLSATPMRYDDYHPAVAWFFGDKDCLVERTALRSHVVLQVSTKFDPPIKINKKGQVDWNDVIYKMSSNVERNDLIVKCLSAYPHVKWLVMCKRIEQVKTLCEKLADVGTVDYIYGTKNVWDKTAWCLVGTYSKIGVGFDAGERQGICLATDIDRYFEQCVGRLRNSNGLVLDFKDAFRPMIHHVSRRLKVYKNLNCAVVPVDGTAGSSIRLPNFSHRA</sequence>
<keyword evidence="2" id="KW-0378">Hydrolase</keyword>
<dbReference type="EMBL" id="AY666015">
    <property type="protein sequence ID" value="AAV91112.1"/>
    <property type="molecule type" value="Genomic_DNA"/>
</dbReference>
<dbReference type="PROSITE" id="PS51192">
    <property type="entry name" value="HELICASE_ATP_BIND_1"/>
    <property type="match status" value="1"/>
</dbReference>
<proteinExistence type="predicted"/>
<accession>Q5GAD1</accession>
<dbReference type="GO" id="GO:0006367">
    <property type="term" value="P:transcription initiation at RNA polymerase II promoter"/>
    <property type="evidence" value="ECO:0007669"/>
    <property type="project" value="TreeGrafter"/>
</dbReference>